<dbReference type="InterPro" id="IPR011006">
    <property type="entry name" value="CheY-like_superfamily"/>
</dbReference>
<dbReference type="PANTHER" id="PTHR43047:SF64">
    <property type="entry name" value="HISTIDINE KINASE CONTAINING CHEY-HOMOLOGOUS RECEIVER DOMAIN AND PAS DOMAIN-RELATED"/>
    <property type="match status" value="1"/>
</dbReference>
<evidence type="ECO:0000256" key="8">
    <source>
        <dbReference type="SAM" id="Coils"/>
    </source>
</evidence>
<dbReference type="InterPro" id="IPR000014">
    <property type="entry name" value="PAS"/>
</dbReference>
<dbReference type="InterPro" id="IPR013655">
    <property type="entry name" value="PAS_fold_3"/>
</dbReference>
<dbReference type="PROSITE" id="PS50110">
    <property type="entry name" value="RESPONSE_REGULATORY"/>
    <property type="match status" value="1"/>
</dbReference>
<dbReference type="PANTHER" id="PTHR43047">
    <property type="entry name" value="TWO-COMPONENT HISTIDINE PROTEIN KINASE"/>
    <property type="match status" value="1"/>
</dbReference>
<dbReference type="InterPro" id="IPR004358">
    <property type="entry name" value="Sig_transdc_His_kin-like_C"/>
</dbReference>
<dbReference type="Proteomes" id="UP001576784">
    <property type="component" value="Unassembled WGS sequence"/>
</dbReference>
<dbReference type="Pfam" id="PF02518">
    <property type="entry name" value="HATPase_c"/>
    <property type="match status" value="1"/>
</dbReference>
<feature type="modified residue" description="4-aspartylphosphate" evidence="7">
    <location>
        <position position="857"/>
    </location>
</feature>
<dbReference type="SMART" id="SM00086">
    <property type="entry name" value="PAC"/>
    <property type="match status" value="4"/>
</dbReference>
<evidence type="ECO:0000256" key="6">
    <source>
        <dbReference type="ARBA" id="ARBA00023012"/>
    </source>
</evidence>
<dbReference type="CDD" id="cd16922">
    <property type="entry name" value="HATPase_EvgS-ArcB-TorS-like"/>
    <property type="match status" value="1"/>
</dbReference>
<keyword evidence="4" id="KW-0808">Transferase</keyword>
<evidence type="ECO:0000256" key="4">
    <source>
        <dbReference type="ARBA" id="ARBA00022679"/>
    </source>
</evidence>
<feature type="coiled-coil region" evidence="8">
    <location>
        <begin position="539"/>
        <end position="566"/>
    </location>
</feature>
<dbReference type="Gene3D" id="3.40.50.2300">
    <property type="match status" value="1"/>
</dbReference>
<keyword evidence="5" id="KW-0418">Kinase</keyword>
<dbReference type="PROSITE" id="PS50109">
    <property type="entry name" value="HIS_KIN"/>
    <property type="match status" value="1"/>
</dbReference>
<dbReference type="InterPro" id="IPR001610">
    <property type="entry name" value="PAC"/>
</dbReference>
<dbReference type="RefSeq" id="WP_413261968.1">
    <property type="nucleotide sequence ID" value="NZ_JBHFNR010000026.1"/>
</dbReference>
<keyword evidence="8" id="KW-0175">Coiled coil</keyword>
<dbReference type="Gene3D" id="1.10.287.130">
    <property type="match status" value="1"/>
</dbReference>
<evidence type="ECO:0000259" key="12">
    <source>
        <dbReference type="PROSITE" id="PS50113"/>
    </source>
</evidence>
<feature type="domain" description="PAC" evidence="12">
    <location>
        <begin position="253"/>
        <end position="305"/>
    </location>
</feature>
<protein>
    <recommendedName>
        <fullName evidence="2">histidine kinase</fullName>
        <ecNumber evidence="2">2.7.13.3</ecNumber>
    </recommendedName>
</protein>
<dbReference type="InterPro" id="IPR005467">
    <property type="entry name" value="His_kinase_dom"/>
</dbReference>
<dbReference type="Pfam" id="PF00512">
    <property type="entry name" value="HisKA"/>
    <property type="match status" value="1"/>
</dbReference>
<evidence type="ECO:0000259" key="11">
    <source>
        <dbReference type="PROSITE" id="PS50112"/>
    </source>
</evidence>
<dbReference type="SMART" id="SM00091">
    <property type="entry name" value="PAS"/>
    <property type="match status" value="4"/>
</dbReference>
<dbReference type="Pfam" id="PF08447">
    <property type="entry name" value="PAS_3"/>
    <property type="match status" value="3"/>
</dbReference>
<evidence type="ECO:0000313" key="13">
    <source>
        <dbReference type="EMBL" id="MFB2892296.1"/>
    </source>
</evidence>
<dbReference type="PROSITE" id="PS50112">
    <property type="entry name" value="PAS"/>
    <property type="match status" value="3"/>
</dbReference>
<dbReference type="CDD" id="cd00082">
    <property type="entry name" value="HisKA"/>
    <property type="match status" value="1"/>
</dbReference>
<evidence type="ECO:0000313" key="14">
    <source>
        <dbReference type="Proteomes" id="UP001576784"/>
    </source>
</evidence>
<dbReference type="InterPro" id="IPR036097">
    <property type="entry name" value="HisK_dim/P_sf"/>
</dbReference>
<dbReference type="InterPro" id="IPR001789">
    <property type="entry name" value="Sig_transdc_resp-reg_receiver"/>
</dbReference>
<dbReference type="SUPFAM" id="SSF52172">
    <property type="entry name" value="CheY-like"/>
    <property type="match status" value="1"/>
</dbReference>
<dbReference type="InterPro" id="IPR035965">
    <property type="entry name" value="PAS-like_dom_sf"/>
</dbReference>
<feature type="domain" description="PAS" evidence="11">
    <location>
        <begin position="423"/>
        <end position="493"/>
    </location>
</feature>
<dbReference type="SUPFAM" id="SSF47384">
    <property type="entry name" value="Homodimeric domain of signal transducing histidine kinase"/>
    <property type="match status" value="1"/>
</dbReference>
<dbReference type="SUPFAM" id="SSF55785">
    <property type="entry name" value="PYP-like sensor domain (PAS domain)"/>
    <property type="match status" value="4"/>
</dbReference>
<dbReference type="SMART" id="SM00448">
    <property type="entry name" value="REC"/>
    <property type="match status" value="1"/>
</dbReference>
<feature type="domain" description="Histidine kinase" evidence="9">
    <location>
        <begin position="566"/>
        <end position="783"/>
    </location>
</feature>
<evidence type="ECO:0000256" key="1">
    <source>
        <dbReference type="ARBA" id="ARBA00000085"/>
    </source>
</evidence>
<dbReference type="EMBL" id="JBHFNR010000026">
    <property type="protein sequence ID" value="MFB2892296.1"/>
    <property type="molecule type" value="Genomic_DNA"/>
</dbReference>
<sequence length="1010" mass="115790">MSKNFLSGNSPAPEQQEIVNETLERLVAQRTAALQEELSLLQAELRVRKERFEAFFSATSQLVWVADAQGQVYDTVSWRAFTGQTEAEAKGLGWLDAIHPDDRFIVAQQWKQAAATKSLYNAEYRLRAKDGTYRYFVAQGVPVLNEDGSIREIVGTSTDVHERQVALYDRKTAENSLKQSEERFRSLIEASAQVIWNTNAEGEIFTQQPTWSKFTGQTFEEYRGFGWLDIIHPDDRKYVAENWLKAVRKRSLYEVEFRMRRHDGEYRYMSCRAVPILNPDRSIREWIGANTDITERQQKDAQYRKIYESINDGISIFELETGKIITANPAHAKMHGYTLEEFIELSPDKYVHPDSIGLFEVFIKTVKAGKQFFCQAINIHKNGHFIDIEVTGIPYWQDGKLYALAVVRDISDRKQTEVALQRSEQRFRSLIEATTDIIWNANARGEQMLELTNWSKFTGQTNEERIGWGWLQAVHPDDHPHTSRIWLAAIANRTLYQVEYRVRRHDGEYRYMSVRGVPILDDYGNIREWIGICADITERKEAEIALTQAKEAAERANRAKSEFLANMSHELRTPLNGIIGYAQILLRGKSLTEEDRSRIDVIYQCGSHLLTLINDILDLSKIEAQKVVLSPTDFHFPAFLQGVAEMCRIRAELKGIQFDYQYTSELPIGIHADEKRLRQVLINLLTNAIKFTDTGSVTFTVSFASPGKFRFQVRDTGIGIPAENLERIFLPFEQVSDTRRQSEGTGLGLAISQEIVGLMGSKILVQSEVNVGSIFWFDVNLPEAKEWIKTSQTDAQGQIIGIKGYQPKILVVDDKWENRSVINNLLSPIGFTVFEATSGQEAWQKIREHQPNLIITDLLMPKGDGFELIKRIRQSETFKDLTIIVSSASVFESDQYRSIEAGGNAFLPKPVMAKELLEKIQKYLKLEWIYEEKQPLTTSDLEQEELIPPPAEELEIFYELAMKGNFKGIVKQASLLEETEQKYQPFAKKLYQLAKGFQDREILALIQSFK</sequence>
<feature type="domain" description="PAS" evidence="11">
    <location>
        <begin position="299"/>
        <end position="355"/>
    </location>
</feature>
<dbReference type="Pfam" id="PF13426">
    <property type="entry name" value="PAS_9"/>
    <property type="match status" value="1"/>
</dbReference>
<dbReference type="InterPro" id="IPR036890">
    <property type="entry name" value="HATPase_C_sf"/>
</dbReference>
<comment type="catalytic activity">
    <reaction evidence="1">
        <text>ATP + protein L-histidine = ADP + protein N-phospho-L-histidine.</text>
        <dbReference type="EC" id="2.7.13.3"/>
    </reaction>
</comment>
<dbReference type="SMART" id="SM00388">
    <property type="entry name" value="HisKA"/>
    <property type="match status" value="1"/>
</dbReference>
<name>A0ABV4XKR6_9CYAN</name>
<dbReference type="InterPro" id="IPR000700">
    <property type="entry name" value="PAS-assoc_C"/>
</dbReference>
<evidence type="ECO:0000256" key="2">
    <source>
        <dbReference type="ARBA" id="ARBA00012438"/>
    </source>
</evidence>
<feature type="domain" description="PAS" evidence="11">
    <location>
        <begin position="180"/>
        <end position="250"/>
    </location>
</feature>
<feature type="domain" description="PAC" evidence="12">
    <location>
        <begin position="496"/>
        <end position="548"/>
    </location>
</feature>
<evidence type="ECO:0000256" key="7">
    <source>
        <dbReference type="PROSITE-ProRule" id="PRU00169"/>
    </source>
</evidence>
<dbReference type="PROSITE" id="PS50113">
    <property type="entry name" value="PAC"/>
    <property type="match status" value="3"/>
</dbReference>
<evidence type="ECO:0000256" key="5">
    <source>
        <dbReference type="ARBA" id="ARBA00022777"/>
    </source>
</evidence>
<evidence type="ECO:0000259" key="9">
    <source>
        <dbReference type="PROSITE" id="PS50109"/>
    </source>
</evidence>
<dbReference type="Pfam" id="PF00072">
    <property type="entry name" value="Response_reg"/>
    <property type="match status" value="1"/>
</dbReference>
<organism evidence="13 14">
    <name type="scientific">Floridaenema flaviceps BLCC-F50</name>
    <dbReference type="NCBI Taxonomy" id="3153642"/>
    <lineage>
        <taxon>Bacteria</taxon>
        <taxon>Bacillati</taxon>
        <taxon>Cyanobacteriota</taxon>
        <taxon>Cyanophyceae</taxon>
        <taxon>Oscillatoriophycideae</taxon>
        <taxon>Aerosakkonematales</taxon>
        <taxon>Aerosakkonemataceae</taxon>
        <taxon>Floridanema</taxon>
        <taxon>Floridanema flaviceps</taxon>
    </lineage>
</organism>
<feature type="domain" description="PAC" evidence="12">
    <location>
        <begin position="120"/>
        <end position="172"/>
    </location>
</feature>
<dbReference type="InterPro" id="IPR003594">
    <property type="entry name" value="HATPase_dom"/>
</dbReference>
<dbReference type="CDD" id="cd00130">
    <property type="entry name" value="PAS"/>
    <property type="match status" value="4"/>
</dbReference>
<dbReference type="PRINTS" id="PR00344">
    <property type="entry name" value="BCTRLSENSOR"/>
</dbReference>
<dbReference type="NCBIfam" id="TIGR00229">
    <property type="entry name" value="sensory_box"/>
    <property type="match status" value="4"/>
</dbReference>
<gene>
    <name evidence="13" type="ORF">ACE1CI_05055</name>
</gene>
<comment type="caution">
    <text evidence="13">The sequence shown here is derived from an EMBL/GenBank/DDBJ whole genome shotgun (WGS) entry which is preliminary data.</text>
</comment>
<evidence type="ECO:0000256" key="3">
    <source>
        <dbReference type="ARBA" id="ARBA00022553"/>
    </source>
</evidence>
<accession>A0ABV4XKR6</accession>
<dbReference type="InterPro" id="IPR003661">
    <property type="entry name" value="HisK_dim/P_dom"/>
</dbReference>
<reference evidence="13 14" key="1">
    <citation type="submission" date="2024-09" db="EMBL/GenBank/DDBJ databases">
        <title>Floridaenema gen nov. (Aerosakkonemataceae, Aerosakkonematales ord. nov., Cyanobacteria) from benthic tropical and subtropical fresh waters, with the description of four new species.</title>
        <authorList>
            <person name="Moretto J.A."/>
            <person name="Berthold D.E."/>
            <person name="Lefler F.W."/>
            <person name="Huang I.-S."/>
            <person name="Laughinghouse H. IV."/>
        </authorList>
    </citation>
    <scope>NUCLEOTIDE SEQUENCE [LARGE SCALE GENOMIC DNA]</scope>
    <source>
        <strain evidence="13 14">BLCC-F50</strain>
    </source>
</reference>
<dbReference type="SMART" id="SM00387">
    <property type="entry name" value="HATPase_c"/>
    <property type="match status" value="1"/>
</dbReference>
<evidence type="ECO:0000259" key="10">
    <source>
        <dbReference type="PROSITE" id="PS50110"/>
    </source>
</evidence>
<dbReference type="SUPFAM" id="SSF55874">
    <property type="entry name" value="ATPase domain of HSP90 chaperone/DNA topoisomerase II/histidine kinase"/>
    <property type="match status" value="1"/>
</dbReference>
<dbReference type="Gene3D" id="3.30.565.10">
    <property type="entry name" value="Histidine kinase-like ATPase, C-terminal domain"/>
    <property type="match status" value="1"/>
</dbReference>
<proteinExistence type="predicted"/>
<dbReference type="Gene3D" id="3.30.450.20">
    <property type="entry name" value="PAS domain"/>
    <property type="match status" value="4"/>
</dbReference>
<dbReference type="EC" id="2.7.13.3" evidence="2"/>
<keyword evidence="14" id="KW-1185">Reference proteome</keyword>
<feature type="domain" description="Response regulatory" evidence="10">
    <location>
        <begin position="808"/>
        <end position="924"/>
    </location>
</feature>
<keyword evidence="3 7" id="KW-0597">Phosphoprotein</keyword>
<keyword evidence="6" id="KW-0902">Two-component regulatory system</keyword>